<sequence>MSDTTAHPEQTATSIPQARQAARIHGLDLLRGVCAIFVATYHFMLWQGYGEVESLGTFPVYTFFVLSALTISHIYQHKFSEVISKRDLYVFLYKRMSRVLPLLAIVALVMALLRVAVKPEFDIDVITRFIMTATGAFAFHMPALMSNTIGAWSLGIEFVFYILFPIVALLMPKQLNAKLFLIFGALVLLQLASIHKVLAFEPEFAWYSFVMPVTFAPFFLGGMLILYFKKREQRGFALAAMVCLCVMSFCSLITPVQIGKDPVLFTALMGLSIAAVYFSYNCKLSGIGEKIAHEVGRLSYPLYLTHWFSFQLVSKLGGHLALEGVALWVVFFGVAMCVAHVANILCEMPMQRYLNGRLRQRSG</sequence>
<gene>
    <name evidence="3" type="ORF">TRL7639_04492</name>
</gene>
<dbReference type="PANTHER" id="PTHR23028">
    <property type="entry name" value="ACETYLTRANSFERASE"/>
    <property type="match status" value="1"/>
</dbReference>
<feature type="transmembrane region" description="Helical" evidence="1">
    <location>
        <begin position="326"/>
        <end position="346"/>
    </location>
</feature>
<feature type="transmembrane region" description="Helical" evidence="1">
    <location>
        <begin position="300"/>
        <end position="320"/>
    </location>
</feature>
<dbReference type="GO" id="GO:0000271">
    <property type="term" value="P:polysaccharide biosynthetic process"/>
    <property type="evidence" value="ECO:0007669"/>
    <property type="project" value="TreeGrafter"/>
</dbReference>
<keyword evidence="3" id="KW-0808">Transferase</keyword>
<evidence type="ECO:0000313" key="3">
    <source>
        <dbReference type="EMBL" id="SLN74100.1"/>
    </source>
</evidence>
<dbReference type="InterPro" id="IPR050879">
    <property type="entry name" value="Acyltransferase_3"/>
</dbReference>
<feature type="transmembrane region" description="Helical" evidence="1">
    <location>
        <begin position="204"/>
        <end position="228"/>
    </location>
</feature>
<dbReference type="PANTHER" id="PTHR23028:SF53">
    <property type="entry name" value="ACYL_TRANSF_3 DOMAIN-CONTAINING PROTEIN"/>
    <property type="match status" value="1"/>
</dbReference>
<feature type="transmembrane region" description="Helical" evidence="1">
    <location>
        <begin position="29"/>
        <end position="46"/>
    </location>
</feature>
<dbReference type="EMBL" id="FWFO01000009">
    <property type="protein sequence ID" value="SLN74100.1"/>
    <property type="molecule type" value="Genomic_DNA"/>
</dbReference>
<dbReference type="OrthoDB" id="9796461at2"/>
<dbReference type="GO" id="GO:0016020">
    <property type="term" value="C:membrane"/>
    <property type="evidence" value="ECO:0007669"/>
    <property type="project" value="TreeGrafter"/>
</dbReference>
<name>A0A1Y5TVQ1_9RHOB</name>
<feature type="domain" description="Acyltransferase 3" evidence="2">
    <location>
        <begin position="24"/>
        <end position="339"/>
    </location>
</feature>
<keyword evidence="1" id="KW-1133">Transmembrane helix</keyword>
<evidence type="ECO:0000259" key="2">
    <source>
        <dbReference type="Pfam" id="PF01757"/>
    </source>
</evidence>
<feature type="transmembrane region" description="Helical" evidence="1">
    <location>
        <begin position="149"/>
        <end position="172"/>
    </location>
</feature>
<evidence type="ECO:0000313" key="4">
    <source>
        <dbReference type="Proteomes" id="UP000193077"/>
    </source>
</evidence>
<dbReference type="AlphaFoldDB" id="A0A1Y5TVQ1"/>
<feature type="transmembrane region" description="Helical" evidence="1">
    <location>
        <begin position="179"/>
        <end position="198"/>
    </location>
</feature>
<accession>A0A1Y5TVQ1</accession>
<protein>
    <submittedName>
        <fullName evidence="3">Acyltransferase family protein</fullName>
    </submittedName>
</protein>
<feature type="transmembrane region" description="Helical" evidence="1">
    <location>
        <begin position="58"/>
        <end position="75"/>
    </location>
</feature>
<feature type="transmembrane region" description="Helical" evidence="1">
    <location>
        <begin position="96"/>
        <end position="117"/>
    </location>
</feature>
<feature type="transmembrane region" description="Helical" evidence="1">
    <location>
        <begin position="235"/>
        <end position="256"/>
    </location>
</feature>
<keyword evidence="1" id="KW-0472">Membrane</keyword>
<reference evidence="3 4" key="1">
    <citation type="submission" date="2017-03" db="EMBL/GenBank/DDBJ databases">
        <authorList>
            <person name="Afonso C.L."/>
            <person name="Miller P.J."/>
            <person name="Scott M.A."/>
            <person name="Spackman E."/>
            <person name="Goraichik I."/>
            <person name="Dimitrov K.M."/>
            <person name="Suarez D.L."/>
            <person name="Swayne D.E."/>
        </authorList>
    </citation>
    <scope>NUCLEOTIDE SEQUENCE [LARGE SCALE GENOMIC DNA]</scope>
    <source>
        <strain evidence="3 4">CECT 7639</strain>
    </source>
</reference>
<organism evidence="3 4">
    <name type="scientific">Falsiruegeria litorea R37</name>
    <dbReference type="NCBI Taxonomy" id="1200284"/>
    <lineage>
        <taxon>Bacteria</taxon>
        <taxon>Pseudomonadati</taxon>
        <taxon>Pseudomonadota</taxon>
        <taxon>Alphaproteobacteria</taxon>
        <taxon>Rhodobacterales</taxon>
        <taxon>Roseobacteraceae</taxon>
        <taxon>Falsiruegeria</taxon>
    </lineage>
</organism>
<proteinExistence type="predicted"/>
<keyword evidence="1" id="KW-0812">Transmembrane</keyword>
<dbReference type="Pfam" id="PF01757">
    <property type="entry name" value="Acyl_transf_3"/>
    <property type="match status" value="1"/>
</dbReference>
<dbReference type="RefSeq" id="WP_085798133.1">
    <property type="nucleotide sequence ID" value="NZ_FWFO01000009.1"/>
</dbReference>
<dbReference type="Proteomes" id="UP000193077">
    <property type="component" value="Unassembled WGS sequence"/>
</dbReference>
<keyword evidence="4" id="KW-1185">Reference proteome</keyword>
<feature type="transmembrane region" description="Helical" evidence="1">
    <location>
        <begin position="262"/>
        <end position="280"/>
    </location>
</feature>
<dbReference type="InterPro" id="IPR002656">
    <property type="entry name" value="Acyl_transf_3_dom"/>
</dbReference>
<dbReference type="GO" id="GO:0016747">
    <property type="term" value="F:acyltransferase activity, transferring groups other than amino-acyl groups"/>
    <property type="evidence" value="ECO:0007669"/>
    <property type="project" value="InterPro"/>
</dbReference>
<keyword evidence="3" id="KW-0012">Acyltransferase</keyword>
<evidence type="ECO:0000256" key="1">
    <source>
        <dbReference type="SAM" id="Phobius"/>
    </source>
</evidence>